<dbReference type="InterPro" id="IPR032675">
    <property type="entry name" value="LRR_dom_sf"/>
</dbReference>
<gene>
    <name evidence="1" type="ORF">AXG93_1865s1150</name>
</gene>
<protein>
    <recommendedName>
        <fullName evidence="3">FBD domain-containing protein</fullName>
    </recommendedName>
</protein>
<sequence length="588" mass="65530">MGAVASIIHHVVELATWGMNFVNEEPELPSAVQDLIRRLEGKAKVLRWLPNLNRAEFRDFFPDGELISTITGWRSQVRLRVLEAIGRCNKFHSLDVQDICGGDISRLTASEWEVVLGGFRCGTVLRVIRVEGLTWTSIAEVESFCLQVGRILNTSSVTDLTIGSCRLSTRCLLNLASGLHGNSQSMLKSLVLHNAWEDTSAVKQVADMINSATRLETLEIGGSWDRMYDMDEEAARILSQALIQSSSVRKLVLNEVKGETSAFLLNALDGDDGNRAIECLHLISVSGLGDCLRELLSSNPFLKEVKLSAIYMSPDRWRQLGQAIRENATATTICVTKSIRSGDNLEGVEQLVCAASSNVKDPTVELQITFCDYDALMSALDFVGRVLRGEIKSLKHFILFLKCSCPSGNYQRRMENIIPMDGYSGETTVLKRLKLFIQSKELVKGVWKDLLWCLRGNTNLTHLDLSRSDLDREAFRDLMGLLQVHLNLEEIDVSGTSWARDGKAAQIQDTLKQNQKRAVYMSVFREANLTFGPAKAGRLFSCGFPREGNTHGKLSFHFVQDYITSKGDEYSSTQEFASGEMGVILEDR</sequence>
<dbReference type="AlphaFoldDB" id="A0A176WGK6"/>
<dbReference type="Proteomes" id="UP000077202">
    <property type="component" value="Unassembled WGS sequence"/>
</dbReference>
<evidence type="ECO:0000313" key="1">
    <source>
        <dbReference type="EMBL" id="OAE32257.1"/>
    </source>
</evidence>
<proteinExistence type="predicted"/>
<evidence type="ECO:0000313" key="2">
    <source>
        <dbReference type="Proteomes" id="UP000077202"/>
    </source>
</evidence>
<dbReference type="SUPFAM" id="SSF52047">
    <property type="entry name" value="RNI-like"/>
    <property type="match status" value="1"/>
</dbReference>
<evidence type="ECO:0008006" key="3">
    <source>
        <dbReference type="Google" id="ProtNLM"/>
    </source>
</evidence>
<dbReference type="PANTHER" id="PTHR47679">
    <property type="entry name" value="PROTEIN TORNADO 1"/>
    <property type="match status" value="1"/>
</dbReference>
<reference evidence="1" key="1">
    <citation type="submission" date="2016-03" db="EMBL/GenBank/DDBJ databases">
        <title>Mechanisms controlling the formation of the plant cell surface in tip-growing cells are functionally conserved among land plants.</title>
        <authorList>
            <person name="Honkanen S."/>
            <person name="Jones V.A."/>
            <person name="Morieri G."/>
            <person name="Champion C."/>
            <person name="Hetherington A.J."/>
            <person name="Kelly S."/>
            <person name="Saint-Marcoux D."/>
            <person name="Proust H."/>
            <person name="Prescott H."/>
            <person name="Dolan L."/>
        </authorList>
    </citation>
    <scope>NUCLEOTIDE SEQUENCE [LARGE SCALE GENOMIC DNA]</scope>
    <source>
        <tissue evidence="1">Whole gametophyte</tissue>
    </source>
</reference>
<dbReference type="EMBL" id="LVLJ01000872">
    <property type="protein sequence ID" value="OAE32257.1"/>
    <property type="molecule type" value="Genomic_DNA"/>
</dbReference>
<organism evidence="1 2">
    <name type="scientific">Marchantia polymorpha subsp. ruderalis</name>
    <dbReference type="NCBI Taxonomy" id="1480154"/>
    <lineage>
        <taxon>Eukaryota</taxon>
        <taxon>Viridiplantae</taxon>
        <taxon>Streptophyta</taxon>
        <taxon>Embryophyta</taxon>
        <taxon>Marchantiophyta</taxon>
        <taxon>Marchantiopsida</taxon>
        <taxon>Marchantiidae</taxon>
        <taxon>Marchantiales</taxon>
        <taxon>Marchantiaceae</taxon>
        <taxon>Marchantia</taxon>
    </lineage>
</organism>
<name>A0A176WGK6_MARPO</name>
<comment type="caution">
    <text evidence="1">The sequence shown here is derived from an EMBL/GenBank/DDBJ whole genome shotgun (WGS) entry which is preliminary data.</text>
</comment>
<keyword evidence="2" id="KW-1185">Reference proteome</keyword>
<dbReference type="PANTHER" id="PTHR47679:SF1">
    <property type="entry name" value="PROTEIN TORNADO 1"/>
    <property type="match status" value="1"/>
</dbReference>
<dbReference type="Gene3D" id="3.80.10.10">
    <property type="entry name" value="Ribonuclease Inhibitor"/>
    <property type="match status" value="1"/>
</dbReference>
<accession>A0A176WGK6</accession>